<sequence>MASFMEELWSSIFTPGPTPTLLIATNVTFAALQLLFLVLLLATYSIHFVVLSFLSGGLWFSINWFAREVQAVQRAQEADKKAQAETESTGSDKNRKKDSVLDSADSETETENLVGQKKTSASALTTGSAASASQDAKKRISNGGDSSGYGSTDSEWEKVDQN</sequence>
<dbReference type="PANTHER" id="PTHR28251:SF1">
    <property type="entry name" value="V-TYPE ATPASE ASSEMBLY FACTOR PKR1"/>
    <property type="match status" value="1"/>
</dbReference>
<dbReference type="PANTHER" id="PTHR28251">
    <property type="entry name" value="V-TYPE ATPASE ASSEMBLY FACTOR PKR1"/>
    <property type="match status" value="1"/>
</dbReference>
<feature type="region of interest" description="Disordered" evidence="1">
    <location>
        <begin position="76"/>
        <end position="162"/>
    </location>
</feature>
<dbReference type="Pfam" id="PF08636">
    <property type="entry name" value="Pkr1"/>
    <property type="match status" value="1"/>
</dbReference>
<dbReference type="GO" id="GO:0005789">
    <property type="term" value="C:endoplasmic reticulum membrane"/>
    <property type="evidence" value="ECO:0007669"/>
    <property type="project" value="TreeGrafter"/>
</dbReference>
<feature type="transmembrane region" description="Helical" evidence="2">
    <location>
        <begin position="48"/>
        <end position="66"/>
    </location>
</feature>
<evidence type="ECO:0000256" key="2">
    <source>
        <dbReference type="SAM" id="Phobius"/>
    </source>
</evidence>
<dbReference type="GO" id="GO:0070072">
    <property type="term" value="P:vacuolar proton-transporting V-type ATPase complex assembly"/>
    <property type="evidence" value="ECO:0007669"/>
    <property type="project" value="InterPro"/>
</dbReference>
<evidence type="ECO:0008006" key="5">
    <source>
        <dbReference type="Google" id="ProtNLM"/>
    </source>
</evidence>
<feature type="compositionally biased region" description="Low complexity" evidence="1">
    <location>
        <begin position="141"/>
        <end position="153"/>
    </location>
</feature>
<protein>
    <recommendedName>
        <fullName evidence="5">Endoplasmic reticulum, protein Pkr1</fullName>
    </recommendedName>
</protein>
<feature type="compositionally biased region" description="Basic and acidic residues" evidence="1">
    <location>
        <begin position="76"/>
        <end position="100"/>
    </location>
</feature>
<dbReference type="OrthoDB" id="9626941at2759"/>
<gene>
    <name evidence="3" type="ORF">N7456_011978</name>
</gene>
<accession>A0A9W9EUM4</accession>
<reference evidence="3" key="2">
    <citation type="journal article" date="2023" name="IMA Fungus">
        <title>Comparative genomic study of the Penicillium genus elucidates a diverse pangenome and 15 lateral gene transfer events.</title>
        <authorList>
            <person name="Petersen C."/>
            <person name="Sorensen T."/>
            <person name="Nielsen M.R."/>
            <person name="Sondergaard T.E."/>
            <person name="Sorensen J.L."/>
            <person name="Fitzpatrick D.A."/>
            <person name="Frisvad J.C."/>
            <person name="Nielsen K.L."/>
        </authorList>
    </citation>
    <scope>NUCLEOTIDE SEQUENCE</scope>
    <source>
        <strain evidence="3">IBT 30069</strain>
    </source>
</reference>
<feature type="transmembrane region" description="Helical" evidence="2">
    <location>
        <begin position="20"/>
        <end position="41"/>
    </location>
</feature>
<dbReference type="AlphaFoldDB" id="A0A9W9EUM4"/>
<evidence type="ECO:0000313" key="4">
    <source>
        <dbReference type="Proteomes" id="UP001149165"/>
    </source>
</evidence>
<feature type="compositionally biased region" description="Low complexity" evidence="1">
    <location>
        <begin position="119"/>
        <end position="133"/>
    </location>
</feature>
<keyword evidence="2" id="KW-0472">Membrane</keyword>
<keyword evidence="2" id="KW-0812">Transmembrane</keyword>
<evidence type="ECO:0000313" key="3">
    <source>
        <dbReference type="EMBL" id="KAJ5088362.1"/>
    </source>
</evidence>
<comment type="caution">
    <text evidence="3">The sequence shown here is derived from an EMBL/GenBank/DDBJ whole genome shotgun (WGS) entry which is preliminary data.</text>
</comment>
<dbReference type="EMBL" id="JAPQKH010000007">
    <property type="protein sequence ID" value="KAJ5088362.1"/>
    <property type="molecule type" value="Genomic_DNA"/>
</dbReference>
<proteinExistence type="predicted"/>
<name>A0A9W9EUM4_9EURO</name>
<organism evidence="3 4">
    <name type="scientific">Penicillium angulare</name>
    <dbReference type="NCBI Taxonomy" id="116970"/>
    <lineage>
        <taxon>Eukaryota</taxon>
        <taxon>Fungi</taxon>
        <taxon>Dikarya</taxon>
        <taxon>Ascomycota</taxon>
        <taxon>Pezizomycotina</taxon>
        <taxon>Eurotiomycetes</taxon>
        <taxon>Eurotiomycetidae</taxon>
        <taxon>Eurotiales</taxon>
        <taxon>Aspergillaceae</taxon>
        <taxon>Penicillium</taxon>
    </lineage>
</organism>
<dbReference type="Proteomes" id="UP001149165">
    <property type="component" value="Unassembled WGS sequence"/>
</dbReference>
<evidence type="ECO:0000256" key="1">
    <source>
        <dbReference type="SAM" id="MobiDB-lite"/>
    </source>
</evidence>
<reference evidence="3" key="1">
    <citation type="submission" date="2022-11" db="EMBL/GenBank/DDBJ databases">
        <authorList>
            <person name="Petersen C."/>
        </authorList>
    </citation>
    <scope>NUCLEOTIDE SEQUENCE</scope>
    <source>
        <strain evidence="3">IBT 30069</strain>
    </source>
</reference>
<keyword evidence="4" id="KW-1185">Reference proteome</keyword>
<dbReference type="InterPro" id="IPR013945">
    <property type="entry name" value="Pkr1"/>
</dbReference>
<keyword evidence="2" id="KW-1133">Transmembrane helix</keyword>